<protein>
    <submittedName>
        <fullName evidence="1">Uncharacterized protein</fullName>
    </submittedName>
</protein>
<name>A0ABQ3CHU8_9ACTN</name>
<proteinExistence type="predicted"/>
<sequence length="662" mass="67118">MSGCGCGQTPIILSSTPAAARVDVETLLLCDILADGTVAGLALVEPIYDTGSGARVGTRIVDPTTGATYTPTGTLGVCGSHSDQCARQISTRTRCDDTNADGTGDVTYVEVWALDPCAGGTPQLLGTYRDGDFAQPYTPTAPADCPDATADTPIVLGTVCYDAGGGATRTAAVLKCAACGAPDITYLDAETGATLTAPTIVPCPAAADRSTQLLCDVQADGSSVPFLRTFTSDGTTTSTADTRLDGVTAYTPTGTVGACLPVNDCASPTTPTTTVGLCLADGTPIAVTVVRDCNGAVTSEGWINLTTGAFSAGAPPAGAIACGDSRSIQVSGTFCDVDQAGDVVGLVLVEYKYATDGSIESVRLVDATTGQTYTPQGTITVCPAGTEQPEQDLVVLCDVAANGTVTAFTRDFRRDEAGAIVGFSDYTLAGAAYTPTGTVGVCDASAEEIDHLQLVLCDTAADGTVTQFLRHWTVNNTTGALTAAGDTGLDGTTAYAPAGNVGACESCTRQVIERCACDDPNGDGYGEVTYTELWAVDPCGGAAPELLGTYLDGDLTKPYTPVAPIECTAADQLPGSLSTGVRNVTGTAAQDLGGMYPGLQSVSLTVLAGAVNVTMTDGSNVPVPAGVTLTWSVTKDEDSALAAAEFTGGSATSQYLLNYTYR</sequence>
<organism evidence="1 2">
    <name type="scientific">Streptomyces canarius</name>
    <dbReference type="NCBI Taxonomy" id="285453"/>
    <lineage>
        <taxon>Bacteria</taxon>
        <taxon>Bacillati</taxon>
        <taxon>Actinomycetota</taxon>
        <taxon>Actinomycetes</taxon>
        <taxon>Kitasatosporales</taxon>
        <taxon>Streptomycetaceae</taxon>
        <taxon>Streptomyces</taxon>
    </lineage>
</organism>
<evidence type="ECO:0000313" key="2">
    <source>
        <dbReference type="Proteomes" id="UP000653644"/>
    </source>
</evidence>
<dbReference type="Proteomes" id="UP000653644">
    <property type="component" value="Unassembled WGS sequence"/>
</dbReference>
<reference evidence="2" key="1">
    <citation type="journal article" date="2019" name="Int. J. Syst. Evol. Microbiol.">
        <title>The Global Catalogue of Microorganisms (GCM) 10K type strain sequencing project: providing services to taxonomists for standard genome sequencing and annotation.</title>
        <authorList>
            <consortium name="The Broad Institute Genomics Platform"/>
            <consortium name="The Broad Institute Genome Sequencing Center for Infectious Disease"/>
            <person name="Wu L."/>
            <person name="Ma J."/>
        </authorList>
    </citation>
    <scope>NUCLEOTIDE SEQUENCE [LARGE SCALE GENOMIC DNA]</scope>
    <source>
        <strain evidence="2">JCM 4733</strain>
    </source>
</reference>
<evidence type="ECO:0000313" key="1">
    <source>
        <dbReference type="EMBL" id="GHA09105.1"/>
    </source>
</evidence>
<accession>A0ABQ3CHU8</accession>
<gene>
    <name evidence="1" type="ORF">GCM10010345_11910</name>
</gene>
<keyword evidence="2" id="KW-1185">Reference proteome</keyword>
<dbReference type="EMBL" id="BMVN01000003">
    <property type="protein sequence ID" value="GHA09105.1"/>
    <property type="molecule type" value="Genomic_DNA"/>
</dbReference>
<comment type="caution">
    <text evidence="1">The sequence shown here is derived from an EMBL/GenBank/DDBJ whole genome shotgun (WGS) entry which is preliminary data.</text>
</comment>